<accession>A0A934VY10</accession>
<organism evidence="1 2">
    <name type="scientific">Luteolibacter pohnpeiensis</name>
    <dbReference type="NCBI Taxonomy" id="454153"/>
    <lineage>
        <taxon>Bacteria</taxon>
        <taxon>Pseudomonadati</taxon>
        <taxon>Verrucomicrobiota</taxon>
        <taxon>Verrucomicrobiia</taxon>
        <taxon>Verrucomicrobiales</taxon>
        <taxon>Verrucomicrobiaceae</taxon>
        <taxon>Luteolibacter</taxon>
    </lineage>
</organism>
<dbReference type="Proteomes" id="UP000603141">
    <property type="component" value="Unassembled WGS sequence"/>
</dbReference>
<evidence type="ECO:0000313" key="2">
    <source>
        <dbReference type="Proteomes" id="UP000603141"/>
    </source>
</evidence>
<sequence>MITEDRLEQLAIQWFQGTAVESRPWRGDCAVRRGGGAWGFPDGGLEAAYGGGGAVLEPEAARIRGGGGGARNDEAGTSVALQSNRAFHRYLIDGVLVEFDGFQLSGGVRPSGPCNFHHQG</sequence>
<keyword evidence="2" id="KW-1185">Reference proteome</keyword>
<gene>
    <name evidence="1" type="ORF">JIN85_18470</name>
</gene>
<evidence type="ECO:0000313" key="1">
    <source>
        <dbReference type="EMBL" id="MBK1884408.1"/>
    </source>
</evidence>
<reference evidence="1" key="1">
    <citation type="submission" date="2021-01" db="EMBL/GenBank/DDBJ databases">
        <title>Modified the classification status of verrucomicrobia.</title>
        <authorList>
            <person name="Feng X."/>
        </authorList>
    </citation>
    <scope>NUCLEOTIDE SEQUENCE</scope>
    <source>
        <strain evidence="1">KCTC 22041</strain>
    </source>
</reference>
<name>A0A934VY10_9BACT</name>
<dbReference type="RefSeq" id="WP_200273565.1">
    <property type="nucleotide sequence ID" value="NZ_JAENIJ010000047.1"/>
</dbReference>
<dbReference type="EMBL" id="JAENIJ010000047">
    <property type="protein sequence ID" value="MBK1884408.1"/>
    <property type="molecule type" value="Genomic_DNA"/>
</dbReference>
<proteinExistence type="predicted"/>
<protein>
    <submittedName>
        <fullName evidence="1">Uncharacterized protein</fullName>
    </submittedName>
</protein>
<dbReference type="AlphaFoldDB" id="A0A934VY10"/>
<comment type="caution">
    <text evidence="1">The sequence shown here is derived from an EMBL/GenBank/DDBJ whole genome shotgun (WGS) entry which is preliminary data.</text>
</comment>